<keyword evidence="8" id="KW-1185">Reference proteome</keyword>
<keyword evidence="3" id="KW-0238">DNA-binding</keyword>
<keyword evidence="4" id="KW-0804">Transcription</keyword>
<evidence type="ECO:0008006" key="9">
    <source>
        <dbReference type="Google" id="ProtNLM"/>
    </source>
</evidence>
<evidence type="ECO:0000256" key="6">
    <source>
        <dbReference type="SAM" id="MobiDB-lite"/>
    </source>
</evidence>
<name>A0A8H5E7T5_9HYPO</name>
<organism evidence="7 8">
    <name type="scientific">Fusarium anthophilum</name>
    <dbReference type="NCBI Taxonomy" id="48485"/>
    <lineage>
        <taxon>Eukaryota</taxon>
        <taxon>Fungi</taxon>
        <taxon>Dikarya</taxon>
        <taxon>Ascomycota</taxon>
        <taxon>Pezizomycotina</taxon>
        <taxon>Sordariomycetes</taxon>
        <taxon>Hypocreomycetidae</taxon>
        <taxon>Hypocreales</taxon>
        <taxon>Nectriaceae</taxon>
        <taxon>Fusarium</taxon>
        <taxon>Fusarium fujikuroi species complex</taxon>
    </lineage>
</organism>
<evidence type="ECO:0000313" key="8">
    <source>
        <dbReference type="Proteomes" id="UP000573603"/>
    </source>
</evidence>
<sequence length="518" mass="58496">MNIITSEEQEQVITMDTNTSPELTALSHRNRAQQPGRDSDNNQQVLGYDKSSRDSTQTNTISDRGTSQPPFGLSWPQAAQVLSLFHEEFTSQFPFVTVGSHHTAESLHKSSPFLFRAIMIAAAPLSEAEVAKARRNILAYLSFRVMVEEDKTLDILQGVLVIIAWAHRCHIDNSQATNLAYLALGYAHNLGVTQDMSSAQTMSSGTSNKEQMTNLLGEIRALLGLYCVLSIISTRQSRRNPLDIPYMETYLKIVSQAQATSSDHSIEYIVRFVQMGERLSRSFGKPHERTLLSPYAVLLEGTGSRFRNDLSRLAESVPHGDIETYGQMFELYRLYLLVCLFEPAIIVACHPDEGVPQFVYLLTCLSNCLDAIQSFFDILLGSPVDLLLRRSILTCDQIIYVMLQAAKLLLVEIPDWDTQSIRQTLDLTNILDQMVSRYEAAERLSRAAVTRFVFSTLEEESPDKMTTTSKLAKEIRWLKCWLESRFQGLWGEVGEDTYQDALKPTWSLGLLEEMPWKI</sequence>
<reference evidence="7 8" key="1">
    <citation type="journal article" date="2020" name="BMC Genomics">
        <title>Correction to: Identification and distribution of gene clusters required for synthesis of sphingolipid metabolism inhibitors in diverse species of the filamentous fungus Fusarium.</title>
        <authorList>
            <person name="Kim H.S."/>
            <person name="Lohmar J.M."/>
            <person name="Busman M."/>
            <person name="Brown D.W."/>
            <person name="Naumann T.A."/>
            <person name="Divon H.H."/>
            <person name="Lysoe E."/>
            <person name="Uhlig S."/>
            <person name="Proctor R.H."/>
        </authorList>
    </citation>
    <scope>NUCLEOTIDE SEQUENCE [LARGE SCALE GENOMIC DNA]</scope>
    <source>
        <strain evidence="7 8">NRRL 25214</strain>
    </source>
</reference>
<evidence type="ECO:0000256" key="3">
    <source>
        <dbReference type="ARBA" id="ARBA00023125"/>
    </source>
</evidence>
<keyword evidence="2" id="KW-0805">Transcription regulation</keyword>
<dbReference type="GO" id="GO:0005634">
    <property type="term" value="C:nucleus"/>
    <property type="evidence" value="ECO:0007669"/>
    <property type="project" value="UniProtKB-SubCell"/>
</dbReference>
<dbReference type="Proteomes" id="UP000573603">
    <property type="component" value="Unassembled WGS sequence"/>
</dbReference>
<feature type="compositionally biased region" description="Polar residues" evidence="6">
    <location>
        <begin position="54"/>
        <end position="69"/>
    </location>
</feature>
<feature type="region of interest" description="Disordered" evidence="6">
    <location>
        <begin position="28"/>
        <end position="71"/>
    </location>
</feature>
<dbReference type="GO" id="GO:0000976">
    <property type="term" value="F:transcription cis-regulatory region binding"/>
    <property type="evidence" value="ECO:0007669"/>
    <property type="project" value="TreeGrafter"/>
</dbReference>
<gene>
    <name evidence="7" type="ORF">FANTH_4495</name>
</gene>
<comment type="caution">
    <text evidence="7">The sequence shown here is derived from an EMBL/GenBank/DDBJ whole genome shotgun (WGS) entry which is preliminary data.</text>
</comment>
<evidence type="ECO:0000313" key="7">
    <source>
        <dbReference type="EMBL" id="KAF5250295.1"/>
    </source>
</evidence>
<evidence type="ECO:0000256" key="1">
    <source>
        <dbReference type="ARBA" id="ARBA00004123"/>
    </source>
</evidence>
<dbReference type="EMBL" id="JABEVY010000093">
    <property type="protein sequence ID" value="KAF5250295.1"/>
    <property type="molecule type" value="Genomic_DNA"/>
</dbReference>
<accession>A0A8H5E7T5</accession>
<evidence type="ECO:0000256" key="2">
    <source>
        <dbReference type="ARBA" id="ARBA00023015"/>
    </source>
</evidence>
<evidence type="ECO:0000256" key="5">
    <source>
        <dbReference type="ARBA" id="ARBA00023242"/>
    </source>
</evidence>
<proteinExistence type="predicted"/>
<dbReference type="InterPro" id="IPR051089">
    <property type="entry name" value="prtT"/>
</dbReference>
<dbReference type="AlphaFoldDB" id="A0A8H5E7T5"/>
<keyword evidence="5" id="KW-0539">Nucleus</keyword>
<dbReference type="PANTHER" id="PTHR31845:SF10">
    <property type="entry name" value="ZN(II)2CYS6 TRANSCRIPTION FACTOR (EUROFUNG)"/>
    <property type="match status" value="1"/>
</dbReference>
<protein>
    <recommendedName>
        <fullName evidence="9">Transcription factor</fullName>
    </recommendedName>
</protein>
<evidence type="ECO:0000256" key="4">
    <source>
        <dbReference type="ARBA" id="ARBA00023163"/>
    </source>
</evidence>
<dbReference type="GO" id="GO:0000981">
    <property type="term" value="F:DNA-binding transcription factor activity, RNA polymerase II-specific"/>
    <property type="evidence" value="ECO:0007669"/>
    <property type="project" value="TreeGrafter"/>
</dbReference>
<comment type="subcellular location">
    <subcellularLocation>
        <location evidence="1">Nucleus</location>
    </subcellularLocation>
</comment>
<dbReference type="PANTHER" id="PTHR31845">
    <property type="entry name" value="FINGER DOMAIN PROTEIN, PUTATIVE-RELATED"/>
    <property type="match status" value="1"/>
</dbReference>